<organism evidence="8 9">
    <name type="scientific">Hyaloscypha bicolor E</name>
    <dbReference type="NCBI Taxonomy" id="1095630"/>
    <lineage>
        <taxon>Eukaryota</taxon>
        <taxon>Fungi</taxon>
        <taxon>Dikarya</taxon>
        <taxon>Ascomycota</taxon>
        <taxon>Pezizomycotina</taxon>
        <taxon>Leotiomycetes</taxon>
        <taxon>Helotiales</taxon>
        <taxon>Hyaloscyphaceae</taxon>
        <taxon>Hyaloscypha</taxon>
        <taxon>Hyaloscypha bicolor</taxon>
    </lineage>
</organism>
<dbReference type="SUPFAM" id="SSF48264">
    <property type="entry name" value="Cytochrome P450"/>
    <property type="match status" value="1"/>
</dbReference>
<keyword evidence="3" id="KW-0479">Metal-binding</keyword>
<evidence type="ECO:0000313" key="9">
    <source>
        <dbReference type="Proteomes" id="UP000235371"/>
    </source>
</evidence>
<comment type="similarity">
    <text evidence="2">Belongs to the cytochrome P450 family.</text>
</comment>
<gene>
    <name evidence="8" type="ORF">K444DRAFT_648127</name>
</gene>
<evidence type="ECO:0000256" key="5">
    <source>
        <dbReference type="ARBA" id="ARBA00023004"/>
    </source>
</evidence>
<keyword evidence="6" id="KW-0503">Monooxygenase</keyword>
<reference evidence="8 9" key="1">
    <citation type="submission" date="2016-04" db="EMBL/GenBank/DDBJ databases">
        <title>A degradative enzymes factory behind the ericoid mycorrhizal symbiosis.</title>
        <authorList>
            <consortium name="DOE Joint Genome Institute"/>
            <person name="Martino E."/>
            <person name="Morin E."/>
            <person name="Grelet G."/>
            <person name="Kuo A."/>
            <person name="Kohler A."/>
            <person name="Daghino S."/>
            <person name="Barry K."/>
            <person name="Choi C."/>
            <person name="Cichocki N."/>
            <person name="Clum A."/>
            <person name="Copeland A."/>
            <person name="Hainaut M."/>
            <person name="Haridas S."/>
            <person name="Labutti K."/>
            <person name="Lindquist E."/>
            <person name="Lipzen A."/>
            <person name="Khouja H.-R."/>
            <person name="Murat C."/>
            <person name="Ohm R."/>
            <person name="Olson A."/>
            <person name="Spatafora J."/>
            <person name="Veneault-Fourrey C."/>
            <person name="Henrissat B."/>
            <person name="Grigoriev I."/>
            <person name="Martin F."/>
            <person name="Perotto S."/>
        </authorList>
    </citation>
    <scope>NUCLEOTIDE SEQUENCE [LARGE SCALE GENOMIC DNA]</scope>
    <source>
        <strain evidence="8 9">E</strain>
    </source>
</reference>
<keyword evidence="7" id="KW-1133">Transmembrane helix</keyword>
<dbReference type="Pfam" id="PF00067">
    <property type="entry name" value="p450"/>
    <property type="match status" value="1"/>
</dbReference>
<name>A0A2J6SNJ0_9HELO</name>
<dbReference type="InParanoid" id="A0A2J6SNJ0"/>
<dbReference type="CDD" id="cd11041">
    <property type="entry name" value="CYP503A1-like"/>
    <property type="match status" value="1"/>
</dbReference>
<dbReference type="EMBL" id="KZ613912">
    <property type="protein sequence ID" value="PMD52324.1"/>
    <property type="molecule type" value="Genomic_DNA"/>
</dbReference>
<proteinExistence type="inferred from homology"/>
<dbReference type="PANTHER" id="PTHR46206:SF6">
    <property type="entry name" value="CYTOCHROME P450 MONOOXYGENASE AN1598-RELATED"/>
    <property type="match status" value="1"/>
</dbReference>
<keyword evidence="5" id="KW-0408">Iron</keyword>
<feature type="transmembrane region" description="Helical" evidence="7">
    <location>
        <begin position="12"/>
        <end position="31"/>
    </location>
</feature>
<accession>A0A2J6SNJ0</accession>
<evidence type="ECO:0000256" key="6">
    <source>
        <dbReference type="ARBA" id="ARBA00023033"/>
    </source>
</evidence>
<protein>
    <submittedName>
        <fullName evidence="8">Cytochrome P450</fullName>
    </submittedName>
</protein>
<dbReference type="GO" id="GO:0016705">
    <property type="term" value="F:oxidoreductase activity, acting on paired donors, with incorporation or reduction of molecular oxygen"/>
    <property type="evidence" value="ECO:0007669"/>
    <property type="project" value="InterPro"/>
</dbReference>
<keyword evidence="9" id="KW-1185">Reference proteome</keyword>
<evidence type="ECO:0000313" key="8">
    <source>
        <dbReference type="EMBL" id="PMD52324.1"/>
    </source>
</evidence>
<comment type="cofactor">
    <cofactor evidence="1">
        <name>heme</name>
        <dbReference type="ChEBI" id="CHEBI:30413"/>
    </cofactor>
</comment>
<dbReference type="Gene3D" id="1.10.630.10">
    <property type="entry name" value="Cytochrome P450"/>
    <property type="match status" value="1"/>
</dbReference>
<evidence type="ECO:0000256" key="2">
    <source>
        <dbReference type="ARBA" id="ARBA00010617"/>
    </source>
</evidence>
<dbReference type="RefSeq" id="XP_024729228.1">
    <property type="nucleotide sequence ID" value="XM_024885428.1"/>
</dbReference>
<sequence>MAGLMLHTVQSWAWTVAPAILVVYLILRMAFVPSGDTREAIVEGYRKYPGSPFLLAINPPRVVLPMSMFKEVIELPEEDMSFRELVHFMFDGKHTHLGENVDELVSAIRIDLTKSIGGLMPILQEEARIAFATVMKDVKESWTAVPAQPYALQIVSRLSGRIFVGPELCRQPEYLRTSTMFTADAAMVRNDLQQYNRILRPWVAPFLSSLKRVQIHLQDAKSWMDPVIRDILSVTSEKPKIVAAGSRGAWISWLLKYLPDHEKRSTKLGLMQMQVSFASLHTTTSATTNALLDLATYPEYVDGLREEIEAAIANDGESIDENGQLYLTMAAVSKMKKLDSFLKESQRLTPLAFDGLSRRLHKNITFSNGLQSEKNPIGGTQAMAETGSTPLNVFDGYRFSRMREMPGNEAKYQATSTGPGQFTFGHGSNACPGRFSALYIMKIVMIFVLRNYDIQLPPEIQAAGRPKGRTAGVSNLVDSTVKIELRQRAPSKSRQ</sequence>
<dbReference type="STRING" id="1095630.A0A2J6SNJ0"/>
<dbReference type="GO" id="GO:0005506">
    <property type="term" value="F:iron ion binding"/>
    <property type="evidence" value="ECO:0007669"/>
    <property type="project" value="InterPro"/>
</dbReference>
<evidence type="ECO:0000256" key="1">
    <source>
        <dbReference type="ARBA" id="ARBA00001971"/>
    </source>
</evidence>
<dbReference type="InterPro" id="IPR036396">
    <property type="entry name" value="Cyt_P450_sf"/>
</dbReference>
<dbReference type="GeneID" id="36593505"/>
<keyword evidence="7" id="KW-0812">Transmembrane</keyword>
<evidence type="ECO:0000256" key="3">
    <source>
        <dbReference type="ARBA" id="ARBA00022723"/>
    </source>
</evidence>
<dbReference type="AlphaFoldDB" id="A0A2J6SNJ0"/>
<dbReference type="PANTHER" id="PTHR46206">
    <property type="entry name" value="CYTOCHROME P450"/>
    <property type="match status" value="1"/>
</dbReference>
<dbReference type="Proteomes" id="UP000235371">
    <property type="component" value="Unassembled WGS sequence"/>
</dbReference>
<keyword evidence="7" id="KW-0472">Membrane</keyword>
<evidence type="ECO:0000256" key="7">
    <source>
        <dbReference type="SAM" id="Phobius"/>
    </source>
</evidence>
<dbReference type="OrthoDB" id="1844152at2759"/>
<keyword evidence="4" id="KW-0560">Oxidoreductase</keyword>
<dbReference type="GO" id="GO:0004497">
    <property type="term" value="F:monooxygenase activity"/>
    <property type="evidence" value="ECO:0007669"/>
    <property type="project" value="UniProtKB-KW"/>
</dbReference>
<evidence type="ECO:0000256" key="4">
    <source>
        <dbReference type="ARBA" id="ARBA00023002"/>
    </source>
</evidence>
<dbReference type="InterPro" id="IPR001128">
    <property type="entry name" value="Cyt_P450"/>
</dbReference>
<dbReference type="GO" id="GO:0020037">
    <property type="term" value="F:heme binding"/>
    <property type="evidence" value="ECO:0007669"/>
    <property type="project" value="InterPro"/>
</dbReference>